<feature type="transmembrane region" description="Helical" evidence="5">
    <location>
        <begin position="243"/>
        <end position="264"/>
    </location>
</feature>
<dbReference type="AlphaFoldDB" id="A0A4R3N4P9"/>
<dbReference type="Pfam" id="PF01758">
    <property type="entry name" value="SBF"/>
    <property type="match status" value="1"/>
</dbReference>
<sequence>MGIDQVQLNFSPATLMMMNILIGFILFGVALDLKPSDFKRVLVTPKPALIGLSAQFLLLPAFTYLLVIIIQPLPSIALGMFLVAACPGGNLSNFLTYLGKGNAPLSITMSAISTALAIVMTPLNTMLWGSLYKPTRDLLRSFSISPVDLFVTIVILLGIPLAFGMYIHHRYPDWAKKANKWMKRFSIVFFILFVLGALAANVNYFLEYVGMVVIAVFLHNLTAICLGYFSSRAFGLPESDRRAISIEIGIQNSGLGLILIFNFFDGLGGMAIVAAWWSIWHIIAGLTLAGFWSKREPKPNIPVNGGLST</sequence>
<evidence type="ECO:0000256" key="4">
    <source>
        <dbReference type="ARBA" id="ARBA00023136"/>
    </source>
</evidence>
<accession>A0A4R3N4P9</accession>
<gene>
    <name evidence="6" type="ORF">EDD68_11023</name>
</gene>
<feature type="transmembrane region" description="Helical" evidence="5">
    <location>
        <begin position="105"/>
        <end position="129"/>
    </location>
</feature>
<comment type="subcellular location">
    <subcellularLocation>
        <location evidence="1">Membrane</location>
        <topology evidence="1">Multi-pass membrane protein</topology>
    </subcellularLocation>
</comment>
<feature type="transmembrane region" description="Helical" evidence="5">
    <location>
        <begin position="212"/>
        <end position="231"/>
    </location>
</feature>
<dbReference type="RefSeq" id="WP_132371790.1">
    <property type="nucleotide sequence ID" value="NZ_SMAN01000010.1"/>
</dbReference>
<feature type="transmembrane region" description="Helical" evidence="5">
    <location>
        <begin position="270"/>
        <end position="292"/>
    </location>
</feature>
<dbReference type="InterPro" id="IPR038770">
    <property type="entry name" value="Na+/solute_symporter_sf"/>
</dbReference>
<keyword evidence="2 5" id="KW-0812">Transmembrane</keyword>
<dbReference type="InterPro" id="IPR002657">
    <property type="entry name" value="BilAc:Na_symport/Acr3"/>
</dbReference>
<feature type="transmembrane region" description="Helical" evidence="5">
    <location>
        <begin position="76"/>
        <end position="98"/>
    </location>
</feature>
<dbReference type="OrthoDB" id="9806785at2"/>
<keyword evidence="3 5" id="KW-1133">Transmembrane helix</keyword>
<proteinExistence type="predicted"/>
<keyword evidence="7" id="KW-1185">Reference proteome</keyword>
<dbReference type="PANTHER" id="PTHR10361:SF28">
    <property type="entry name" value="P3 PROTEIN-RELATED"/>
    <property type="match status" value="1"/>
</dbReference>
<dbReference type="GO" id="GO:0016020">
    <property type="term" value="C:membrane"/>
    <property type="evidence" value="ECO:0007669"/>
    <property type="project" value="UniProtKB-SubCell"/>
</dbReference>
<feature type="transmembrane region" description="Helical" evidence="5">
    <location>
        <begin position="52"/>
        <end position="70"/>
    </location>
</feature>
<feature type="transmembrane region" description="Helical" evidence="5">
    <location>
        <begin position="187"/>
        <end position="206"/>
    </location>
</feature>
<feature type="transmembrane region" description="Helical" evidence="5">
    <location>
        <begin position="12"/>
        <end position="31"/>
    </location>
</feature>
<evidence type="ECO:0000256" key="2">
    <source>
        <dbReference type="ARBA" id="ARBA00022692"/>
    </source>
</evidence>
<keyword evidence="4 5" id="KW-0472">Membrane</keyword>
<dbReference type="EMBL" id="SMAN01000010">
    <property type="protein sequence ID" value="TCT21719.1"/>
    <property type="molecule type" value="Genomic_DNA"/>
</dbReference>
<dbReference type="PANTHER" id="PTHR10361">
    <property type="entry name" value="SODIUM-BILE ACID COTRANSPORTER"/>
    <property type="match status" value="1"/>
</dbReference>
<reference evidence="6 7" key="1">
    <citation type="submission" date="2019-03" db="EMBL/GenBank/DDBJ databases">
        <title>Genomic Encyclopedia of Type Strains, Phase IV (KMG-IV): sequencing the most valuable type-strain genomes for metagenomic binning, comparative biology and taxonomic classification.</title>
        <authorList>
            <person name="Goeker M."/>
        </authorList>
    </citation>
    <scope>NUCLEOTIDE SEQUENCE [LARGE SCALE GENOMIC DNA]</scope>
    <source>
        <strain evidence="6 7">DSM 25894</strain>
    </source>
</reference>
<name>A0A4R3N4P9_9BACI</name>
<evidence type="ECO:0000313" key="6">
    <source>
        <dbReference type="EMBL" id="TCT21719.1"/>
    </source>
</evidence>
<dbReference type="Gene3D" id="1.20.1530.20">
    <property type="match status" value="1"/>
</dbReference>
<evidence type="ECO:0000313" key="7">
    <source>
        <dbReference type="Proteomes" id="UP000294650"/>
    </source>
</evidence>
<evidence type="ECO:0000256" key="1">
    <source>
        <dbReference type="ARBA" id="ARBA00004141"/>
    </source>
</evidence>
<comment type="caution">
    <text evidence="6">The sequence shown here is derived from an EMBL/GenBank/DDBJ whole genome shotgun (WGS) entry which is preliminary data.</text>
</comment>
<evidence type="ECO:0000256" key="5">
    <source>
        <dbReference type="SAM" id="Phobius"/>
    </source>
</evidence>
<dbReference type="Proteomes" id="UP000294650">
    <property type="component" value="Unassembled WGS sequence"/>
</dbReference>
<dbReference type="InterPro" id="IPR004710">
    <property type="entry name" value="Bilac:Na_transpt"/>
</dbReference>
<feature type="transmembrane region" description="Helical" evidence="5">
    <location>
        <begin position="149"/>
        <end position="167"/>
    </location>
</feature>
<organism evidence="6 7">
    <name type="scientific">Melghiribacillus thermohalophilus</name>
    <dbReference type="NCBI Taxonomy" id="1324956"/>
    <lineage>
        <taxon>Bacteria</taxon>
        <taxon>Bacillati</taxon>
        <taxon>Bacillota</taxon>
        <taxon>Bacilli</taxon>
        <taxon>Bacillales</taxon>
        <taxon>Bacillaceae</taxon>
        <taxon>Melghiribacillus</taxon>
    </lineage>
</organism>
<protein>
    <submittedName>
        <fullName evidence="6">BASS family bile acid:Na+ symporter</fullName>
    </submittedName>
</protein>
<evidence type="ECO:0000256" key="3">
    <source>
        <dbReference type="ARBA" id="ARBA00022989"/>
    </source>
</evidence>